<dbReference type="Gene3D" id="2.60.450.10">
    <property type="entry name" value="Lipopolysaccharide (LPS) transport protein A like domain"/>
    <property type="match status" value="2"/>
</dbReference>
<sequence>MIGNRDNDNMNKRHKFLNGFLCLLALCLLNVVFGDMSRAQSSSQKTSTAQPNIKDRKIKPSIPTADRYQKGRVFLEYADSLTMDEKVSTEYQVLNGNVKFRKGDMYMYCDSAHFYDKRNSLYAFGNVKMEQGDTLFVYADQLYYNGDQDLAQLRYNVRMENRDVTLFADSLDYDLLANIGYYFEGGKIVDEENELTSVYGQYAPDTKDSEFLFDVVLTNDRYIMHTDTLLYNTDSHIADIVGYTTIVSDSNIIYTDKGWYDTEADIATLYNRSLIVGKDNQTLTGDTIFYDRNTGFGEVFGNMVLTDSLKSSTIKGGYGYYNEKNENSFATKRALALEYSQKDTLYLHGDTIKSYLLEDSSRVMCAYPEVRFYRIDIQGLCDSLSFMSRDSMLYMHRHPILWNTNRQVMGNVIKVHFNDSTVDKAYLPEYGMLGEHVAEEFYNQLSGKEMIAYFEDQDMRRLDVNGNVMTIMLPMENDSTYNKIINAEGSFLIVNMRDRKMEKLNLWPDVTGKVTPIYLAKKSQYYLKGFKWYGEIRPKDKNDIFEIPEAMKELFSKPEAVAPVRRIRETEE</sequence>
<proteinExistence type="predicted"/>
<reference evidence="3" key="2">
    <citation type="journal article" date="2021" name="PeerJ">
        <title>Extensive microbial diversity within the chicken gut microbiome revealed by metagenomics and culture.</title>
        <authorList>
            <person name="Gilroy R."/>
            <person name="Ravi A."/>
            <person name="Getino M."/>
            <person name="Pursley I."/>
            <person name="Horton D.L."/>
            <person name="Alikhan N.F."/>
            <person name="Baker D."/>
            <person name="Gharbi K."/>
            <person name="Hall N."/>
            <person name="Watson M."/>
            <person name="Adriaenssens E.M."/>
            <person name="Foster-Nyarko E."/>
            <person name="Jarju S."/>
            <person name="Secka A."/>
            <person name="Antonio M."/>
            <person name="Oren A."/>
            <person name="Chaudhuri R.R."/>
            <person name="La Ragione R."/>
            <person name="Hildebrand F."/>
            <person name="Pallen M.J."/>
        </authorList>
    </citation>
    <scope>NUCLEOTIDE SEQUENCE</scope>
    <source>
        <strain evidence="3">6919</strain>
    </source>
</reference>
<reference evidence="3" key="1">
    <citation type="submission" date="2020-10" db="EMBL/GenBank/DDBJ databases">
        <authorList>
            <person name="Gilroy R."/>
        </authorList>
    </citation>
    <scope>NUCLEOTIDE SEQUENCE</scope>
    <source>
        <strain evidence="3">6919</strain>
    </source>
</reference>
<evidence type="ECO:0000256" key="1">
    <source>
        <dbReference type="ARBA" id="ARBA00023237"/>
    </source>
</evidence>
<comment type="caution">
    <text evidence="3">The sequence shown here is derived from an EMBL/GenBank/DDBJ whole genome shotgun (WGS) entry which is preliminary data.</text>
</comment>
<dbReference type="PANTHER" id="PTHR30189:SF1">
    <property type="entry name" value="LPS-ASSEMBLY PROTEIN LPTD"/>
    <property type="match status" value="1"/>
</dbReference>
<accession>A0A9D9NJW0</accession>
<keyword evidence="1" id="KW-0998">Cell outer membrane</keyword>
<evidence type="ECO:0000313" key="4">
    <source>
        <dbReference type="Proteomes" id="UP000823598"/>
    </source>
</evidence>
<dbReference type="AlphaFoldDB" id="A0A9D9NJW0"/>
<organism evidence="3 4">
    <name type="scientific">Candidatus Limisoma faecipullorum</name>
    <dbReference type="NCBI Taxonomy" id="2840854"/>
    <lineage>
        <taxon>Bacteria</taxon>
        <taxon>Pseudomonadati</taxon>
        <taxon>Bacteroidota</taxon>
        <taxon>Bacteroidia</taxon>
        <taxon>Bacteroidales</taxon>
        <taxon>Candidatus Limisoma</taxon>
    </lineage>
</organism>
<protein>
    <recommendedName>
        <fullName evidence="2">Organic solvent tolerance-like N-terminal domain-containing protein</fullName>
    </recommendedName>
</protein>
<name>A0A9D9NJW0_9BACT</name>
<evidence type="ECO:0000259" key="2">
    <source>
        <dbReference type="Pfam" id="PF13100"/>
    </source>
</evidence>
<gene>
    <name evidence="3" type="ORF">IAB88_03840</name>
</gene>
<dbReference type="GO" id="GO:1990351">
    <property type="term" value="C:transporter complex"/>
    <property type="evidence" value="ECO:0007669"/>
    <property type="project" value="TreeGrafter"/>
</dbReference>
<dbReference type="GO" id="GO:0009279">
    <property type="term" value="C:cell outer membrane"/>
    <property type="evidence" value="ECO:0007669"/>
    <property type="project" value="TreeGrafter"/>
</dbReference>
<dbReference type="Pfam" id="PF13100">
    <property type="entry name" value="OstA_2"/>
    <property type="match status" value="1"/>
</dbReference>
<keyword evidence="1" id="KW-0472">Membrane</keyword>
<dbReference type="InterPro" id="IPR005653">
    <property type="entry name" value="OstA-like_N"/>
</dbReference>
<dbReference type="Proteomes" id="UP000823598">
    <property type="component" value="Unassembled WGS sequence"/>
</dbReference>
<evidence type="ECO:0000313" key="3">
    <source>
        <dbReference type="EMBL" id="MBO8476105.1"/>
    </source>
</evidence>
<dbReference type="PANTHER" id="PTHR30189">
    <property type="entry name" value="LPS-ASSEMBLY PROTEIN"/>
    <property type="match status" value="1"/>
</dbReference>
<feature type="domain" description="Organic solvent tolerance-like N-terminal" evidence="2">
    <location>
        <begin position="71"/>
        <end position="227"/>
    </location>
</feature>
<dbReference type="EMBL" id="JADIMC010000044">
    <property type="protein sequence ID" value="MBO8476105.1"/>
    <property type="molecule type" value="Genomic_DNA"/>
</dbReference>
<dbReference type="InterPro" id="IPR050218">
    <property type="entry name" value="LptD"/>
</dbReference>